<feature type="transmembrane region" description="Helical" evidence="2">
    <location>
        <begin position="44"/>
        <end position="62"/>
    </location>
</feature>
<evidence type="ECO:0008006" key="6">
    <source>
        <dbReference type="Google" id="ProtNLM"/>
    </source>
</evidence>
<organism evidence="4 5">
    <name type="scientific">Actinomadura litoris</name>
    <dbReference type="NCBI Taxonomy" id="2678616"/>
    <lineage>
        <taxon>Bacteria</taxon>
        <taxon>Bacillati</taxon>
        <taxon>Actinomycetota</taxon>
        <taxon>Actinomycetes</taxon>
        <taxon>Streptosporangiales</taxon>
        <taxon>Thermomonosporaceae</taxon>
        <taxon>Actinomadura</taxon>
    </lineage>
</organism>
<protein>
    <recommendedName>
        <fullName evidence="6">MFS transporter</fullName>
    </recommendedName>
</protein>
<sequence length="189" mass="19170">MGALMLVQPCFRLARAVVFATVCLTLTTAGHAYAAGACVPPPFAVAAGFVLVTGLALALCGVERSFWTIGGLLAGAQFALHALFAGASGGAAHPTGEAHVLPAAQGGGGMTLAHLGAALATAWWLRRGEAAMWSLARRVSAAAGRPWRPIAAASPAGFPAPPAVRTRRPDRPASDAPLRRALVRGPPAR</sequence>
<feature type="transmembrane region" description="Helical" evidence="2">
    <location>
        <begin position="107"/>
        <end position="125"/>
    </location>
</feature>
<dbReference type="Proteomes" id="UP000432015">
    <property type="component" value="Unassembled WGS sequence"/>
</dbReference>
<keyword evidence="5" id="KW-1185">Reference proteome</keyword>
<gene>
    <name evidence="4" type="ORF">GNZ18_26125</name>
</gene>
<keyword evidence="3" id="KW-0732">Signal</keyword>
<dbReference type="RefSeq" id="WP_156219211.1">
    <property type="nucleotide sequence ID" value="NZ_WOFH01000010.1"/>
</dbReference>
<accession>A0A7K1L6Y7</accession>
<evidence type="ECO:0000256" key="3">
    <source>
        <dbReference type="SAM" id="SignalP"/>
    </source>
</evidence>
<feature type="transmembrane region" description="Helical" evidence="2">
    <location>
        <begin position="69"/>
        <end position="87"/>
    </location>
</feature>
<proteinExistence type="predicted"/>
<evidence type="ECO:0000313" key="4">
    <source>
        <dbReference type="EMBL" id="MUN40046.1"/>
    </source>
</evidence>
<feature type="region of interest" description="Disordered" evidence="1">
    <location>
        <begin position="151"/>
        <end position="189"/>
    </location>
</feature>
<evidence type="ECO:0000256" key="2">
    <source>
        <dbReference type="SAM" id="Phobius"/>
    </source>
</evidence>
<feature type="signal peptide" evidence="3">
    <location>
        <begin position="1"/>
        <end position="34"/>
    </location>
</feature>
<dbReference type="AlphaFoldDB" id="A0A7K1L6Y7"/>
<comment type="caution">
    <text evidence="4">The sequence shown here is derived from an EMBL/GenBank/DDBJ whole genome shotgun (WGS) entry which is preliminary data.</text>
</comment>
<name>A0A7K1L6Y7_9ACTN</name>
<evidence type="ECO:0000313" key="5">
    <source>
        <dbReference type="Proteomes" id="UP000432015"/>
    </source>
</evidence>
<keyword evidence="2" id="KW-0472">Membrane</keyword>
<keyword evidence="2" id="KW-0812">Transmembrane</keyword>
<feature type="chain" id="PRO_5029694969" description="MFS transporter" evidence="3">
    <location>
        <begin position="35"/>
        <end position="189"/>
    </location>
</feature>
<keyword evidence="2" id="KW-1133">Transmembrane helix</keyword>
<evidence type="ECO:0000256" key="1">
    <source>
        <dbReference type="SAM" id="MobiDB-lite"/>
    </source>
</evidence>
<reference evidence="4 5" key="1">
    <citation type="submission" date="2019-11" db="EMBL/GenBank/DDBJ databases">
        <authorList>
            <person name="Cao P."/>
        </authorList>
    </citation>
    <scope>NUCLEOTIDE SEQUENCE [LARGE SCALE GENOMIC DNA]</scope>
    <source>
        <strain evidence="4 5">NEAU-AAG5</strain>
    </source>
</reference>
<dbReference type="EMBL" id="WOFH01000010">
    <property type="protein sequence ID" value="MUN40046.1"/>
    <property type="molecule type" value="Genomic_DNA"/>
</dbReference>